<organism evidence="1 2">
    <name type="scientific">Monopterus albus</name>
    <name type="common">Swamp eel</name>
    <dbReference type="NCBI Taxonomy" id="43700"/>
    <lineage>
        <taxon>Eukaryota</taxon>
        <taxon>Metazoa</taxon>
        <taxon>Chordata</taxon>
        <taxon>Craniata</taxon>
        <taxon>Vertebrata</taxon>
        <taxon>Euteleostomi</taxon>
        <taxon>Actinopterygii</taxon>
        <taxon>Neopterygii</taxon>
        <taxon>Teleostei</taxon>
        <taxon>Neoteleostei</taxon>
        <taxon>Acanthomorphata</taxon>
        <taxon>Anabantaria</taxon>
        <taxon>Synbranchiformes</taxon>
        <taxon>Synbranchidae</taxon>
        <taxon>Monopterus</taxon>
    </lineage>
</organism>
<dbReference type="AlphaFoldDB" id="A0A3Q3II56"/>
<dbReference type="STRING" id="43700.ENSMALP00000004283"/>
<name>A0A3Q3II56_MONAL</name>
<protein>
    <submittedName>
        <fullName evidence="1">Uncharacterized protein</fullName>
    </submittedName>
</protein>
<keyword evidence="2" id="KW-1185">Reference proteome</keyword>
<proteinExistence type="predicted"/>
<accession>A0A3Q3II56</accession>
<dbReference type="PANTHER" id="PTHR34753">
    <property type="entry name" value="TELOMERASE RNA COMPONENT INTERACTING RNASE"/>
    <property type="match status" value="1"/>
</dbReference>
<dbReference type="InterPro" id="IPR038838">
    <property type="entry name" value="TRIR"/>
</dbReference>
<dbReference type="Ensembl" id="ENSMALT00000004387.1">
    <property type="protein sequence ID" value="ENSMALP00000004283.1"/>
    <property type="gene ID" value="ENSMALG00000003112.1"/>
</dbReference>
<evidence type="ECO:0000313" key="1">
    <source>
        <dbReference type="Ensembl" id="ENSMALP00000004283.1"/>
    </source>
</evidence>
<dbReference type="Proteomes" id="UP000261600">
    <property type="component" value="Unplaced"/>
</dbReference>
<sequence length="244" mass="26080">MLLDVSADGSSSYLSLGEGCSVSSARCSKSRCVFPLCVRGVPVDPAAAGDALYIYLSVSVSLSLSLSLSLPPPLCRPGARHFVARLYEGHFGPFHQGAHPLPLPHAGKSSFSPLPLLCAHSRTAGSRTVNEIFTKSSMLTASLPQDNTVKITVPKLNPFSPGMLSFIGSPCARAPITVSVFYPLTQVGKRRGGVFLKTGMVAKKQKQDTEVSVLGDAWSKYMAEVKKYKAHQCGDDDKTRPLVK</sequence>
<dbReference type="PANTHER" id="PTHR34753:SF1">
    <property type="entry name" value="TELOMERASE RNA COMPONENT INTERACTING RNASE"/>
    <property type="match status" value="1"/>
</dbReference>
<evidence type="ECO:0000313" key="2">
    <source>
        <dbReference type="Proteomes" id="UP000261600"/>
    </source>
</evidence>
<reference evidence="1" key="1">
    <citation type="submission" date="2025-08" db="UniProtKB">
        <authorList>
            <consortium name="Ensembl"/>
        </authorList>
    </citation>
    <scope>IDENTIFICATION</scope>
</reference>
<reference evidence="1" key="2">
    <citation type="submission" date="2025-09" db="UniProtKB">
        <authorList>
            <consortium name="Ensembl"/>
        </authorList>
    </citation>
    <scope>IDENTIFICATION</scope>
</reference>
<dbReference type="GO" id="GO:0008408">
    <property type="term" value="F:3'-5' exonuclease activity"/>
    <property type="evidence" value="ECO:0007669"/>
    <property type="project" value="InterPro"/>
</dbReference>
<dbReference type="GO" id="GO:0008409">
    <property type="term" value="F:5'-3' exonuclease activity"/>
    <property type="evidence" value="ECO:0007669"/>
    <property type="project" value="InterPro"/>
</dbReference>